<dbReference type="Proteomes" id="UP000092741">
    <property type="component" value="Chromosome 1"/>
</dbReference>
<keyword evidence="2" id="KW-1185">Reference proteome</keyword>
<dbReference type="Pfam" id="PF06892">
    <property type="entry name" value="Phage_CP76"/>
    <property type="match status" value="1"/>
</dbReference>
<evidence type="ECO:0000313" key="2">
    <source>
        <dbReference type="Proteomes" id="UP000092741"/>
    </source>
</evidence>
<reference evidence="1 2" key="1">
    <citation type="submission" date="2016-07" db="EMBL/GenBank/DDBJ databases">
        <title>Developing Vibrio natriegens as a novel, fast-growing host for biotechnology.</title>
        <authorList>
            <person name="Weinstock M.T."/>
            <person name="Hesek E.D."/>
            <person name="Wilson C.M."/>
            <person name="Gibson D.G."/>
        </authorList>
    </citation>
    <scope>NUCLEOTIDE SEQUENCE [LARGE SCALE GENOMIC DNA]</scope>
    <source>
        <strain evidence="1 2">ATCC 14048</strain>
    </source>
</reference>
<protein>
    <submittedName>
        <fullName evidence="1">Uncharacterized protein</fullName>
    </submittedName>
</protein>
<gene>
    <name evidence="1" type="ORF">BA890_08940</name>
</gene>
<dbReference type="KEGG" id="vna:PN96_04350"/>
<sequence>MTHSQNKGKFPRFYEGVIRFKNHHSLRAIALRLGYSEVDYSNRLKKRFNTNQPESKLFVDDVIAFTKESGDYSMIDGLCKEVGLCTPMPFNYNSQANLNTEFLVATKALGEMAEQLNVTKLSANGVSRLSSSIHTLVASAMTIGYAAESRFGGISMAMMFGDMSSGVLS</sequence>
<dbReference type="RefSeq" id="WP_020335500.1">
    <property type="nucleotide sequence ID" value="NZ_ATFJ01000037.1"/>
</dbReference>
<evidence type="ECO:0000313" key="1">
    <source>
        <dbReference type="EMBL" id="ANQ12889.1"/>
    </source>
</evidence>
<name>A0AAN1CVU9_VIBNA</name>
<dbReference type="EMBL" id="CP016345">
    <property type="protein sequence ID" value="ANQ12889.1"/>
    <property type="molecule type" value="Genomic_DNA"/>
</dbReference>
<proteinExistence type="predicted"/>
<dbReference type="GO" id="GO:0003677">
    <property type="term" value="F:DNA binding"/>
    <property type="evidence" value="ECO:0007669"/>
    <property type="project" value="InterPro"/>
</dbReference>
<accession>A0AAN1CVU9</accession>
<dbReference type="GeneID" id="70912011"/>
<dbReference type="AlphaFoldDB" id="A0AAN1CVU9"/>
<organism evidence="1 2">
    <name type="scientific">Vibrio natriegens NBRC 15636 = ATCC 14048 = DSM 759</name>
    <dbReference type="NCBI Taxonomy" id="1219067"/>
    <lineage>
        <taxon>Bacteria</taxon>
        <taxon>Pseudomonadati</taxon>
        <taxon>Pseudomonadota</taxon>
        <taxon>Gammaproteobacteria</taxon>
        <taxon>Vibrionales</taxon>
        <taxon>Vibrionaceae</taxon>
        <taxon>Vibrio</taxon>
    </lineage>
</organism>
<dbReference type="InterPro" id="IPR009679">
    <property type="entry name" value="Phage_186_CII-like"/>
</dbReference>